<dbReference type="Proteomes" id="UP000254866">
    <property type="component" value="Unassembled WGS sequence"/>
</dbReference>
<feature type="compositionally biased region" description="Low complexity" evidence="1">
    <location>
        <begin position="539"/>
        <end position="550"/>
    </location>
</feature>
<dbReference type="RefSeq" id="XP_031869417.1">
    <property type="nucleotide sequence ID" value="XM_032014736.1"/>
</dbReference>
<accession>A0A370TML7</accession>
<evidence type="ECO:0000313" key="4">
    <source>
        <dbReference type="Proteomes" id="UP000254866"/>
    </source>
</evidence>
<evidence type="ECO:0008006" key="5">
    <source>
        <dbReference type="Google" id="ProtNLM"/>
    </source>
</evidence>
<feature type="compositionally biased region" description="Basic and acidic residues" evidence="1">
    <location>
        <begin position="435"/>
        <end position="445"/>
    </location>
</feature>
<keyword evidence="2" id="KW-0812">Transmembrane</keyword>
<feature type="region of interest" description="Disordered" evidence="1">
    <location>
        <begin position="349"/>
        <end position="370"/>
    </location>
</feature>
<dbReference type="GeneID" id="43598962"/>
<feature type="transmembrane region" description="Helical" evidence="2">
    <location>
        <begin position="391"/>
        <end position="413"/>
    </location>
</feature>
<dbReference type="OrthoDB" id="5352000at2759"/>
<dbReference type="InterPro" id="IPR011043">
    <property type="entry name" value="Gal_Oxase/kelch_b-propeller"/>
</dbReference>
<keyword evidence="2" id="KW-1133">Transmembrane helix</keyword>
<evidence type="ECO:0000256" key="1">
    <source>
        <dbReference type="SAM" id="MobiDB-lite"/>
    </source>
</evidence>
<feature type="region of interest" description="Disordered" evidence="1">
    <location>
        <begin position="674"/>
        <end position="742"/>
    </location>
</feature>
<feature type="compositionally biased region" description="Polar residues" evidence="1">
    <location>
        <begin position="582"/>
        <end position="597"/>
    </location>
</feature>
<feature type="compositionally biased region" description="Polar residues" evidence="1">
    <location>
        <begin position="681"/>
        <end position="693"/>
    </location>
</feature>
<dbReference type="EMBL" id="NPIC01000004">
    <property type="protein sequence ID" value="RDL36761.1"/>
    <property type="molecule type" value="Genomic_DNA"/>
</dbReference>
<reference evidence="3 4" key="1">
    <citation type="journal article" date="2018" name="IMA Fungus">
        <title>IMA Genome-F 9: Draft genome sequence of Annulohypoxylon stygium, Aspergillus mulundensis, Berkeleyomyces basicola (syn. Thielaviopsis basicola), Ceratocystis smalleyi, two Cercospora beticola strains, Coleophoma cylindrospora, Fusarium fracticaudum, Phialophora cf. hyalina, and Morchella septimelata.</title>
        <authorList>
            <person name="Wingfield B.D."/>
            <person name="Bills G.F."/>
            <person name="Dong Y."/>
            <person name="Huang W."/>
            <person name="Nel W.J."/>
            <person name="Swalarsk-Parry B.S."/>
            <person name="Vaghefi N."/>
            <person name="Wilken P.M."/>
            <person name="An Z."/>
            <person name="de Beer Z.W."/>
            <person name="De Vos L."/>
            <person name="Chen L."/>
            <person name="Duong T.A."/>
            <person name="Gao Y."/>
            <person name="Hammerbacher A."/>
            <person name="Kikkert J.R."/>
            <person name="Li Y."/>
            <person name="Li H."/>
            <person name="Li K."/>
            <person name="Li Q."/>
            <person name="Liu X."/>
            <person name="Ma X."/>
            <person name="Naidoo K."/>
            <person name="Pethybridge S.J."/>
            <person name="Sun J."/>
            <person name="Steenkamp E.T."/>
            <person name="van der Nest M.A."/>
            <person name="van Wyk S."/>
            <person name="Wingfield M.J."/>
            <person name="Xiong C."/>
            <person name="Yue Q."/>
            <person name="Zhang X."/>
        </authorList>
    </citation>
    <scope>NUCLEOTIDE SEQUENCE [LARGE SCALE GENOMIC DNA]</scope>
    <source>
        <strain evidence="3 4">BP 5553</strain>
    </source>
</reference>
<feature type="region of interest" description="Disordered" evidence="1">
    <location>
        <begin position="422"/>
        <end position="466"/>
    </location>
</feature>
<keyword evidence="2" id="KW-0472">Membrane</keyword>
<comment type="caution">
    <text evidence="3">The sequence shown here is derived from an EMBL/GenBank/DDBJ whole genome shotgun (WGS) entry which is preliminary data.</text>
</comment>
<evidence type="ECO:0000313" key="3">
    <source>
        <dbReference type="EMBL" id="RDL36761.1"/>
    </source>
</evidence>
<dbReference type="AlphaFoldDB" id="A0A370TML7"/>
<evidence type="ECO:0000256" key="2">
    <source>
        <dbReference type="SAM" id="Phobius"/>
    </source>
</evidence>
<protein>
    <recommendedName>
        <fullName evidence="5">Pre-mRNA splicing factor CLF1</fullName>
    </recommendedName>
</protein>
<dbReference type="STRING" id="2656787.A0A370TML7"/>
<feature type="region of interest" description="Disordered" evidence="1">
    <location>
        <begin position="529"/>
        <end position="552"/>
    </location>
</feature>
<gene>
    <name evidence="3" type="ORF">BP5553_06113</name>
</gene>
<proteinExistence type="predicted"/>
<name>A0A370TML7_9HELO</name>
<feature type="region of interest" description="Disordered" evidence="1">
    <location>
        <begin position="574"/>
        <end position="628"/>
    </location>
</feature>
<dbReference type="InterPro" id="IPR015915">
    <property type="entry name" value="Kelch-typ_b-propeller"/>
</dbReference>
<sequence length="742" mass="80291">MPLPEPTFPLDNGCSVLFNNTLYAYTPDAFQTLPITQGARWKQLPSGVSVKGGVCVKSTPKDENNAALYIVGGTAASSDYPGLQRFKFAEGKWETIQPTVQVTQNRVWHSAVYLNASDSILVYAGSQDGTRQPSSQTFTIKAFAPYAALAYEAIAPPAVSPLLMPWSEDMALYIGGSDTNKKAMLFSAATSWVDSGTTLDTPLYNTTNIRSAIINGDDGSKSLYTFDMSVSPNSVNRTILQGADGKPVQNAKPVNRRKVEEDAPARRPKKRVKRADLTIANWPAYNGTLAPSVTRTGYSIAQDPNGLVVISGGNEDDVLCMFKARENTWINATATLAGLTNQRILNLSPSSTSNSISPASETGTPTSTASTTTAAAAAAANKSDPPFPVKILGAVLGSILGVALILVAILFLLRCARKRREHADLGHQRRSSGIPDEKDGMDFSDRGLPPMSSATHIRGHAQDPSQGSFSSMAIFMGRVGHKRGDGNGSVGSGSSSQFNKQYKTAISKPIPQESTLTPVKLEPVPYPEERMPATRAPMSRVRGSTRRSSGWNRYWSGGSSLNILGFGSKRATDYEDSERDSASNYSENHRSQVTQHSAFPPPLKLPGQPELNTVASRSPTINPNHSSTYPLTRAMSGQIERANSFNSVSSYNDDRHDAFSSGIPASVHEQNTWTPVDKSDWSSGRDNTSSMYSESVYPPTHPRNTQVPTQDMRFPVPPSTQRTPRQQRDDMSWLNLGNEKIG</sequence>
<dbReference type="SUPFAM" id="SSF50965">
    <property type="entry name" value="Galactose oxidase, central domain"/>
    <property type="match status" value="1"/>
</dbReference>
<feature type="compositionally biased region" description="Polar residues" evidence="1">
    <location>
        <begin position="610"/>
        <end position="628"/>
    </location>
</feature>
<organism evidence="3 4">
    <name type="scientific">Venustampulla echinocandica</name>
    <dbReference type="NCBI Taxonomy" id="2656787"/>
    <lineage>
        <taxon>Eukaryota</taxon>
        <taxon>Fungi</taxon>
        <taxon>Dikarya</taxon>
        <taxon>Ascomycota</taxon>
        <taxon>Pezizomycotina</taxon>
        <taxon>Leotiomycetes</taxon>
        <taxon>Helotiales</taxon>
        <taxon>Pleuroascaceae</taxon>
        <taxon>Venustampulla</taxon>
    </lineage>
</organism>
<keyword evidence="4" id="KW-1185">Reference proteome</keyword>
<dbReference type="Gene3D" id="2.120.10.80">
    <property type="entry name" value="Kelch-type beta propeller"/>
    <property type="match status" value="1"/>
</dbReference>